<dbReference type="Pfam" id="PF13041">
    <property type="entry name" value="PPR_2"/>
    <property type="match status" value="2"/>
</dbReference>
<feature type="region of interest" description="Disordered" evidence="6">
    <location>
        <begin position="738"/>
        <end position="766"/>
    </location>
</feature>
<dbReference type="Proteomes" id="UP000244855">
    <property type="component" value="Unassembled WGS sequence"/>
</dbReference>
<feature type="repeat" description="PPR" evidence="5">
    <location>
        <begin position="609"/>
        <end position="643"/>
    </location>
</feature>
<evidence type="ECO:0000256" key="3">
    <source>
        <dbReference type="ARBA" id="ARBA00044493"/>
    </source>
</evidence>
<dbReference type="NCBIfam" id="TIGR00756">
    <property type="entry name" value="PPR"/>
    <property type="match status" value="2"/>
</dbReference>
<organism evidence="7 8">
    <name type="scientific">Periconia macrospinosa</name>
    <dbReference type="NCBI Taxonomy" id="97972"/>
    <lineage>
        <taxon>Eukaryota</taxon>
        <taxon>Fungi</taxon>
        <taxon>Dikarya</taxon>
        <taxon>Ascomycota</taxon>
        <taxon>Pezizomycotina</taxon>
        <taxon>Dothideomycetes</taxon>
        <taxon>Pleosporomycetidae</taxon>
        <taxon>Pleosporales</taxon>
        <taxon>Massarineae</taxon>
        <taxon>Periconiaceae</taxon>
        <taxon>Periconia</taxon>
    </lineage>
</organism>
<accession>A0A2V1EBS0</accession>
<reference evidence="7 8" key="1">
    <citation type="journal article" date="2018" name="Sci. Rep.">
        <title>Comparative genomics provides insights into the lifestyle and reveals functional heterogeneity of dark septate endophytic fungi.</title>
        <authorList>
            <person name="Knapp D.G."/>
            <person name="Nemeth J.B."/>
            <person name="Barry K."/>
            <person name="Hainaut M."/>
            <person name="Henrissat B."/>
            <person name="Johnson J."/>
            <person name="Kuo A."/>
            <person name="Lim J.H.P."/>
            <person name="Lipzen A."/>
            <person name="Nolan M."/>
            <person name="Ohm R.A."/>
            <person name="Tamas L."/>
            <person name="Grigoriev I.V."/>
            <person name="Spatafora J.W."/>
            <person name="Nagy L.G."/>
            <person name="Kovacs G.M."/>
        </authorList>
    </citation>
    <scope>NUCLEOTIDE SEQUENCE [LARGE SCALE GENOMIC DNA]</scope>
    <source>
        <strain evidence="7 8">DSE2036</strain>
    </source>
</reference>
<evidence type="ECO:0000256" key="5">
    <source>
        <dbReference type="PROSITE-ProRule" id="PRU00708"/>
    </source>
</evidence>
<dbReference type="PROSITE" id="PS51375">
    <property type="entry name" value="PPR"/>
    <property type="match status" value="3"/>
</dbReference>
<keyword evidence="2" id="KW-0677">Repeat</keyword>
<feature type="repeat" description="PPR" evidence="5">
    <location>
        <begin position="574"/>
        <end position="608"/>
    </location>
</feature>
<evidence type="ECO:0000256" key="2">
    <source>
        <dbReference type="ARBA" id="ARBA00022737"/>
    </source>
</evidence>
<evidence type="ECO:0008006" key="9">
    <source>
        <dbReference type="Google" id="ProtNLM"/>
    </source>
</evidence>
<comment type="similarity">
    <text evidence="1">Belongs to the CCM1 family.</text>
</comment>
<feature type="repeat" description="PPR" evidence="5">
    <location>
        <begin position="382"/>
        <end position="416"/>
    </location>
</feature>
<protein>
    <recommendedName>
        <fullName evidence="9">Pentacotripeptide-repeat region of PRORP domain-containing protein</fullName>
    </recommendedName>
</protein>
<dbReference type="InterPro" id="IPR002885">
    <property type="entry name" value="PPR_rpt"/>
</dbReference>
<sequence length="766" mass="89806">MPAILHRTATRPVPLKTRPKHRIDREPKLDVGLIRKVLVRNSGSAWLPFEVRRRKTQRALRLQIQRYLQNTSRDDRSILQNDGRYRSLRRRHLNFKRSSTESMSLNIQEGRLDSVLGRLRAFASLDYLGYPKQLKNITHELRLQHDQQCPSWISMLFPNGDSTKMAENWMSFEPDLRAKIWPYLLIYLLEYQPDWALQFIRMLIEQPKIVYTPKLDMIADALTHISSIYTRRLRRVDANSQARDAEVASQLVPICYYFMQCGPAFRMFSQSFFYNMTRLADIEDLKLLLELLEGSPIFLLSATHLQFANTFAKAGEQDFALRCLKAVRSKTNDFKRYLKIVNREPFRWSCALLLRLSSRNGQNYHDMPALVAQIVEMGVQLDTLLYNVIMKNAMEAGDYSTAFQVFNTLSDHGLTPTEYTFATLLYGCTTSNEPAKYNDYAEHCLQQAKTLRYQWLAADYLYYHYICSYRSIDEWQDHDFQNLLGIYSEIFDTGPLELFFGPRIRRPATSEEENDTTSTFEPLPPVPLALYIMLQARIQVDLRISYHRVWELYLRFEKLVREKANPHINEMAMRPMIWNAFLLVCCRNQQFSHASHIMEEMRARGRQPNRYSWTMMMQAFFRAGQTAAGERIYGWMMTHGIEVTNFTHGAILIEYARNERYEDIGKIMDHADSEQLDPDVLGALGKVRDRWALLKEMQESEKRKKQEREADNQKMVDSRVARWRSLLEKMDLEMLKGREFKSLLPPAKQQTNEERSAPSSDAPVAQ</sequence>
<dbReference type="OrthoDB" id="185373at2759"/>
<keyword evidence="8" id="KW-1185">Reference proteome</keyword>
<evidence type="ECO:0000256" key="4">
    <source>
        <dbReference type="ARBA" id="ARBA00044511"/>
    </source>
</evidence>
<dbReference type="PANTHER" id="PTHR47447">
    <property type="entry name" value="OS03G0856100 PROTEIN"/>
    <property type="match status" value="1"/>
</dbReference>
<proteinExistence type="inferred from homology"/>
<evidence type="ECO:0000313" key="8">
    <source>
        <dbReference type="Proteomes" id="UP000244855"/>
    </source>
</evidence>
<dbReference type="PANTHER" id="PTHR47447:SF17">
    <property type="entry name" value="OS12G0638900 PROTEIN"/>
    <property type="match status" value="1"/>
</dbReference>
<comment type="subunit">
    <text evidence="4">Binds to mitochondrial small subunit 15S rRNA.</text>
</comment>
<dbReference type="EMBL" id="KZ805302">
    <property type="protein sequence ID" value="PVI07776.1"/>
    <property type="molecule type" value="Genomic_DNA"/>
</dbReference>
<evidence type="ECO:0000256" key="6">
    <source>
        <dbReference type="SAM" id="MobiDB-lite"/>
    </source>
</evidence>
<dbReference type="AlphaFoldDB" id="A0A2V1EBS0"/>
<gene>
    <name evidence="7" type="ORF">DM02DRAFT_511551</name>
</gene>
<dbReference type="InterPro" id="IPR011990">
    <property type="entry name" value="TPR-like_helical_dom_sf"/>
</dbReference>
<name>A0A2V1EBS0_9PLEO</name>
<dbReference type="Gene3D" id="1.25.40.10">
    <property type="entry name" value="Tetratricopeptide repeat domain"/>
    <property type="match status" value="2"/>
</dbReference>
<evidence type="ECO:0000256" key="1">
    <source>
        <dbReference type="ARBA" id="ARBA00006192"/>
    </source>
</evidence>
<evidence type="ECO:0000313" key="7">
    <source>
        <dbReference type="EMBL" id="PVI07776.1"/>
    </source>
</evidence>
<comment type="function">
    <text evidence="3">Regulates mitochondrial small subunit maturation by controlling 15S rRNA 5'-end processing. Localizes to the 5' precursor of the 15S rRNA in a position that is subsequently occupied by mS47 in the mature yeast mtSSU. Uses structure and sequence-specific RNA recognition, binding to a single-stranded region of the precursor and specifically recognizing bases -6 to -1. The exchange of Ccm1 for mS47 is coupled to the irreversible removal of precursor rRNA that is accompanied by conformational changes of the mitoribosomal proteins uS5m and mS26. These conformational changes signal completion of 5'-end rRNA processing through protection of the mature 5'-end of the 15S rRNA and stabilization of mS47. The removal of the 5' precursor together with the dissociation of Ccm1 may be catalyzed by the 5'-3' exoribonuclease Pet127. Involved in the specific removal of group I introns in mitochondrial encoded transcripts.</text>
</comment>
<dbReference type="STRING" id="97972.A0A2V1EBS0"/>